<dbReference type="InterPro" id="IPR020843">
    <property type="entry name" value="ER"/>
</dbReference>
<organism evidence="4 5">
    <name type="scientific">Paraburkholderia phytofirmans OLGA172</name>
    <dbReference type="NCBI Taxonomy" id="1417228"/>
    <lineage>
        <taxon>Bacteria</taxon>
        <taxon>Pseudomonadati</taxon>
        <taxon>Pseudomonadota</taxon>
        <taxon>Betaproteobacteria</taxon>
        <taxon>Burkholderiales</taxon>
        <taxon>Burkholderiaceae</taxon>
        <taxon>Paraburkholderia</taxon>
    </lineage>
</organism>
<dbReference type="EMBL" id="CP014579">
    <property type="protein sequence ID" value="ANB77517.1"/>
    <property type="molecule type" value="Genomic_DNA"/>
</dbReference>
<dbReference type="CDD" id="cd08291">
    <property type="entry name" value="ETR_like_1"/>
    <property type="match status" value="1"/>
</dbReference>
<dbReference type="Gene3D" id="3.90.180.10">
    <property type="entry name" value="Medium-chain alcohol dehydrogenases, catalytic domain"/>
    <property type="match status" value="1"/>
</dbReference>
<dbReference type="SUPFAM" id="SSF51735">
    <property type="entry name" value="NAD(P)-binding Rossmann-fold domains"/>
    <property type="match status" value="1"/>
</dbReference>
<name>A0A167WLM9_9BURK</name>
<dbReference type="GO" id="GO:0016651">
    <property type="term" value="F:oxidoreductase activity, acting on NAD(P)H"/>
    <property type="evidence" value="ECO:0007669"/>
    <property type="project" value="TreeGrafter"/>
</dbReference>
<dbReference type="InterPro" id="IPR011032">
    <property type="entry name" value="GroES-like_sf"/>
</dbReference>
<dbReference type="PANTHER" id="PTHR48106">
    <property type="entry name" value="QUINONE OXIDOREDUCTASE PIG3-RELATED"/>
    <property type="match status" value="1"/>
</dbReference>
<evidence type="ECO:0000313" key="5">
    <source>
        <dbReference type="Proteomes" id="UP000076852"/>
    </source>
</evidence>
<dbReference type="KEGG" id="buz:AYM40_26595"/>
<dbReference type="SUPFAM" id="SSF50129">
    <property type="entry name" value="GroES-like"/>
    <property type="match status" value="1"/>
</dbReference>
<accession>A0A167WLM9</accession>
<keyword evidence="5" id="KW-1185">Reference proteome</keyword>
<gene>
    <name evidence="4" type="ORF">AYM40_26595</name>
</gene>
<dbReference type="PANTHER" id="PTHR48106:SF18">
    <property type="entry name" value="QUINONE OXIDOREDUCTASE PIG3"/>
    <property type="match status" value="1"/>
</dbReference>
<dbReference type="SMART" id="SM00829">
    <property type="entry name" value="PKS_ER"/>
    <property type="match status" value="1"/>
</dbReference>
<dbReference type="AlphaFoldDB" id="A0A167WLM9"/>
<evidence type="ECO:0000256" key="1">
    <source>
        <dbReference type="ARBA" id="ARBA00022857"/>
    </source>
</evidence>
<reference evidence="4 5" key="1">
    <citation type="journal article" date="2016" name="Gene">
        <title>PacBio SMRT assembly of a complex multi-replicon genome reveals chlorocatechol degradative operon in a region of genome plasticity.</title>
        <authorList>
            <person name="Ricker N."/>
            <person name="Shen S.Y."/>
            <person name="Goordial J."/>
            <person name="Jin S."/>
            <person name="Fulthorpe R.R."/>
        </authorList>
    </citation>
    <scope>NUCLEOTIDE SEQUENCE [LARGE SCALE GENOMIC DNA]</scope>
    <source>
        <strain evidence="4 5">OLGA172</strain>
    </source>
</reference>
<dbReference type="Gene3D" id="3.40.50.720">
    <property type="entry name" value="NAD(P)-binding Rossmann-like Domain"/>
    <property type="match status" value="1"/>
</dbReference>
<dbReference type="Proteomes" id="UP000076852">
    <property type="component" value="Chromosome 2"/>
</dbReference>
<keyword evidence="2" id="KW-0560">Oxidoreductase</keyword>
<sequence>MSTTTLELRSLITSEGEVRLSLEDVLVPAPGPDEVVMRVDAAPINPSDLGTLLGPADLSTLSASTSEGRPVTTAKVLPRLAMLAAGREGKSLAMGNEGAGVVVDAGENAKHLIGKVVGAFDGAMFTRYRKVRARDALVFPEGVTPKQAAAAFVNPLAALGMLSTMRLEGHKALVHTAAASNLGQMLNKVCIADGVDLVNIVRSDEQVKILKGIGAKYIVDSTAPEFREQLFAAISATGATLAFDAVGGGPLAGQILAAMEAVQVGKTPLDGPYGSPVHKQVYIYGRLDLSPTTTPPGVGMAWGIGGWLLSYHLRRIGYEEDQKLRQRVANEITTTFASHYTREVTMAEALDPEVIRGFQRKATGEKYLLLPSKD</sequence>
<evidence type="ECO:0000259" key="3">
    <source>
        <dbReference type="SMART" id="SM00829"/>
    </source>
</evidence>
<dbReference type="GO" id="GO:0070402">
    <property type="term" value="F:NADPH binding"/>
    <property type="evidence" value="ECO:0007669"/>
    <property type="project" value="TreeGrafter"/>
</dbReference>
<dbReference type="OrthoDB" id="8629910at2"/>
<protein>
    <submittedName>
        <fullName evidence="4">NADH oxidase</fullName>
    </submittedName>
</protein>
<feature type="domain" description="Enoyl reductase (ER)" evidence="3">
    <location>
        <begin position="16"/>
        <end position="369"/>
    </location>
</feature>
<evidence type="ECO:0000313" key="4">
    <source>
        <dbReference type="EMBL" id="ANB77517.1"/>
    </source>
</evidence>
<dbReference type="STRING" id="1804984.AYM40_26595"/>
<dbReference type="InterPro" id="IPR036291">
    <property type="entry name" value="NAD(P)-bd_dom_sf"/>
</dbReference>
<proteinExistence type="predicted"/>
<keyword evidence="1" id="KW-0521">NADP</keyword>
<evidence type="ECO:0000256" key="2">
    <source>
        <dbReference type="ARBA" id="ARBA00023002"/>
    </source>
</evidence>